<evidence type="ECO:0000256" key="5">
    <source>
        <dbReference type="ARBA" id="ARBA00022912"/>
    </source>
</evidence>
<evidence type="ECO:0000313" key="11">
    <source>
        <dbReference type="EMBL" id="CAG2057623.1"/>
    </source>
</evidence>
<keyword evidence="12" id="KW-1185">Reference proteome</keyword>
<organism evidence="11 12">
    <name type="scientific">Timema podura</name>
    <name type="common">Walking stick</name>
    <dbReference type="NCBI Taxonomy" id="61482"/>
    <lineage>
        <taxon>Eukaryota</taxon>
        <taxon>Metazoa</taxon>
        <taxon>Ecdysozoa</taxon>
        <taxon>Arthropoda</taxon>
        <taxon>Hexapoda</taxon>
        <taxon>Insecta</taxon>
        <taxon>Pterygota</taxon>
        <taxon>Neoptera</taxon>
        <taxon>Polyneoptera</taxon>
        <taxon>Phasmatodea</taxon>
        <taxon>Timematodea</taxon>
        <taxon>Timematoidea</taxon>
        <taxon>Timematidae</taxon>
        <taxon>Timema</taxon>
    </lineage>
</organism>
<evidence type="ECO:0000256" key="6">
    <source>
        <dbReference type="ARBA" id="ARBA00023211"/>
    </source>
</evidence>
<comment type="caution">
    <text evidence="11">The sequence shown here is derived from an EMBL/GenBank/DDBJ whole genome shotgun (WGS) entry which is preliminary data.</text>
</comment>
<comment type="catalytic activity">
    <reaction evidence="8 9">
        <text>O-phospho-L-threonyl-[protein] + H2O = L-threonyl-[protein] + phosphate</text>
        <dbReference type="Rhea" id="RHEA:47004"/>
        <dbReference type="Rhea" id="RHEA-COMP:11060"/>
        <dbReference type="Rhea" id="RHEA-COMP:11605"/>
        <dbReference type="ChEBI" id="CHEBI:15377"/>
        <dbReference type="ChEBI" id="CHEBI:30013"/>
        <dbReference type="ChEBI" id="CHEBI:43474"/>
        <dbReference type="ChEBI" id="CHEBI:61977"/>
        <dbReference type="EC" id="3.1.3.16"/>
    </reaction>
</comment>
<keyword evidence="9" id="KW-0378">Hydrolase</keyword>
<dbReference type="PROSITE" id="PS51746">
    <property type="entry name" value="PPM_2"/>
    <property type="match status" value="1"/>
</dbReference>
<evidence type="ECO:0000256" key="7">
    <source>
        <dbReference type="ARBA" id="ARBA00047761"/>
    </source>
</evidence>
<reference evidence="11" key="1">
    <citation type="submission" date="2021-03" db="EMBL/GenBank/DDBJ databases">
        <authorList>
            <person name="Tran Van P."/>
        </authorList>
    </citation>
    <scope>NUCLEOTIDE SEQUENCE</scope>
</reference>
<sequence>MMQSIVWTGRLLSRALWNGLSNYSNCVDPNLNRRNESRIVSAVCGFPKELANAKLKRGQFGDDAWFTARYKSAEVIGKPDSCKSGLNLKEEVAVLIFIKDVCMTPMNRKKNPAPGSKSITVKGKTHISPNIQFSAMPGIKPKTLNLLSRHAIDCELLLSIVWYFELVPAGVADGVGGWRNYGIDPGEFSNFLMRTCERLVSCGRFVPTEPAGLLARSYYELLESKQPILGSSTACVMVLNAETRTAYAANIGDSGFVLVRKGEVVHRSEEQQHYFNTPFQLSLPPPGHSGLVLSDRPESADTSNFTVEDGDVILLATDGVFDNVPDHLLLSELCKVEGERDPVKLQGVANAIALMARSLAFDSTFMSPFAKNARDNGIDTLGGKPDDITVLLATVVL</sequence>
<protein>
    <recommendedName>
        <fullName evidence="9">Protein phosphatase</fullName>
        <ecNumber evidence="9">3.1.3.16</ecNumber>
    </recommendedName>
</protein>
<dbReference type="SMART" id="SM00332">
    <property type="entry name" value="PP2Cc"/>
    <property type="match status" value="1"/>
</dbReference>
<dbReference type="SUPFAM" id="SSF81606">
    <property type="entry name" value="PP2C-like"/>
    <property type="match status" value="1"/>
</dbReference>
<accession>A0ABN7NWY9</accession>
<evidence type="ECO:0000256" key="4">
    <source>
        <dbReference type="ARBA" id="ARBA00022842"/>
    </source>
</evidence>
<comment type="catalytic activity">
    <reaction evidence="7 9">
        <text>O-phospho-L-seryl-[protein] + H2O = L-seryl-[protein] + phosphate</text>
        <dbReference type="Rhea" id="RHEA:20629"/>
        <dbReference type="Rhea" id="RHEA-COMP:9863"/>
        <dbReference type="Rhea" id="RHEA-COMP:11604"/>
        <dbReference type="ChEBI" id="CHEBI:15377"/>
        <dbReference type="ChEBI" id="CHEBI:29999"/>
        <dbReference type="ChEBI" id="CHEBI:43474"/>
        <dbReference type="ChEBI" id="CHEBI:83421"/>
        <dbReference type="EC" id="3.1.3.16"/>
    </reaction>
</comment>
<comment type="cofactor">
    <cofactor evidence="1 9">
        <name>Mn(2+)</name>
        <dbReference type="ChEBI" id="CHEBI:29035"/>
    </cofactor>
</comment>
<dbReference type="SMART" id="SM00331">
    <property type="entry name" value="PP2C_SIG"/>
    <property type="match status" value="1"/>
</dbReference>
<keyword evidence="5 9" id="KW-0904">Protein phosphatase</keyword>
<keyword evidence="6 9" id="KW-0464">Manganese</keyword>
<dbReference type="InterPro" id="IPR001932">
    <property type="entry name" value="PPM-type_phosphatase-like_dom"/>
</dbReference>
<evidence type="ECO:0000256" key="3">
    <source>
        <dbReference type="ARBA" id="ARBA00006702"/>
    </source>
</evidence>
<feature type="domain" description="PPM-type phosphatase" evidence="10">
    <location>
        <begin position="168"/>
        <end position="395"/>
    </location>
</feature>
<gene>
    <name evidence="11" type="ORF">TPAB3V08_LOCUS4600</name>
</gene>
<evidence type="ECO:0000256" key="2">
    <source>
        <dbReference type="ARBA" id="ARBA00001946"/>
    </source>
</evidence>
<dbReference type="Proteomes" id="UP001153148">
    <property type="component" value="Unassembled WGS sequence"/>
</dbReference>
<evidence type="ECO:0000256" key="9">
    <source>
        <dbReference type="RuleBase" id="RU366020"/>
    </source>
</evidence>
<dbReference type="Pfam" id="PF07228">
    <property type="entry name" value="SpoIIE"/>
    <property type="match status" value="1"/>
</dbReference>
<dbReference type="EMBL" id="CAJPIN010005729">
    <property type="protein sequence ID" value="CAG2057623.1"/>
    <property type="molecule type" value="Genomic_DNA"/>
</dbReference>
<dbReference type="Gene3D" id="3.60.40.10">
    <property type="entry name" value="PPM-type phosphatase domain"/>
    <property type="match status" value="1"/>
</dbReference>
<evidence type="ECO:0000256" key="1">
    <source>
        <dbReference type="ARBA" id="ARBA00001936"/>
    </source>
</evidence>
<keyword evidence="9" id="KW-0479">Metal-binding</keyword>
<dbReference type="InterPro" id="IPR039123">
    <property type="entry name" value="PPTC7"/>
</dbReference>
<name>A0ABN7NWY9_TIMPD</name>
<dbReference type="PANTHER" id="PTHR12320:SF1">
    <property type="entry name" value="PROTEIN PHOSPHATASE PTC7 HOMOLOG"/>
    <property type="match status" value="1"/>
</dbReference>
<comment type="similarity">
    <text evidence="3 9">Belongs to the PP2C family.</text>
</comment>
<proteinExistence type="inferred from homology"/>
<evidence type="ECO:0000256" key="8">
    <source>
        <dbReference type="ARBA" id="ARBA00048336"/>
    </source>
</evidence>
<evidence type="ECO:0000313" key="12">
    <source>
        <dbReference type="Proteomes" id="UP001153148"/>
    </source>
</evidence>
<comment type="cofactor">
    <cofactor evidence="2 9">
        <name>Mg(2+)</name>
        <dbReference type="ChEBI" id="CHEBI:18420"/>
    </cofactor>
</comment>
<dbReference type="InterPro" id="IPR036457">
    <property type="entry name" value="PPM-type-like_dom_sf"/>
</dbReference>
<keyword evidence="4 9" id="KW-0460">Magnesium</keyword>
<evidence type="ECO:0000259" key="10">
    <source>
        <dbReference type="PROSITE" id="PS51746"/>
    </source>
</evidence>
<dbReference type="PANTHER" id="PTHR12320">
    <property type="entry name" value="PROTEIN PHOSPHATASE 2C"/>
    <property type="match status" value="1"/>
</dbReference>
<dbReference type="EC" id="3.1.3.16" evidence="9"/>